<evidence type="ECO:0000313" key="1">
    <source>
        <dbReference type="EMBL" id="KAG0443887.1"/>
    </source>
</evidence>
<comment type="caution">
    <text evidence="1">The sequence shown here is derived from an EMBL/GenBank/DDBJ whole genome shotgun (WGS) entry which is preliminary data.</text>
</comment>
<dbReference type="Proteomes" id="UP000805193">
    <property type="component" value="Unassembled WGS sequence"/>
</dbReference>
<dbReference type="EMBL" id="JABSTQ010002766">
    <property type="protein sequence ID" value="KAG0443887.1"/>
    <property type="molecule type" value="Genomic_DNA"/>
</dbReference>
<gene>
    <name evidence="1" type="ORF">HPB47_014414</name>
</gene>
<organism evidence="1 2">
    <name type="scientific">Ixodes persulcatus</name>
    <name type="common">Taiga tick</name>
    <dbReference type="NCBI Taxonomy" id="34615"/>
    <lineage>
        <taxon>Eukaryota</taxon>
        <taxon>Metazoa</taxon>
        <taxon>Ecdysozoa</taxon>
        <taxon>Arthropoda</taxon>
        <taxon>Chelicerata</taxon>
        <taxon>Arachnida</taxon>
        <taxon>Acari</taxon>
        <taxon>Parasitiformes</taxon>
        <taxon>Ixodida</taxon>
        <taxon>Ixodoidea</taxon>
        <taxon>Ixodidae</taxon>
        <taxon>Ixodinae</taxon>
        <taxon>Ixodes</taxon>
    </lineage>
</organism>
<protein>
    <submittedName>
        <fullName evidence="1">Uncharacterized protein</fullName>
    </submittedName>
</protein>
<sequence>MFLGMGLIMMFGMMSHEGGFGRIGGVSDFPPPKEAPNFMHHTKMLAYIRSYADHFGITDKVRLRHEVLRVTQAKDYDSTGRWDVLVKDLNGDVDRRETFDAVLVASGHYGFPNVPTFKGQEKFKGRIVHTHSLKVPDQFKGRRVAVVGIGNSGVDAAVDACHVAAEVYLSTRRGSWISRRVGPNGKPIDFALSTRANILKSRLLPPSVSLDRHEVMLNRNFNHEAYGLRPKHRINAQHLTMNDALPSLIVSGLIRIKKTIVEFTEDGVLFEGDEEAELAVGAPSVNVVSHPAVKAHRTSVIRAPHVGLSRSTLLLARSVLRRRDFSSGCSWVLPGDRRLRTTNNCGVGHSWWFRCGVGENVWLERLLDLFSNSLGDRE</sequence>
<accession>A0AC60QW27</accession>
<name>A0AC60QW27_IXOPE</name>
<proteinExistence type="predicted"/>
<reference evidence="1 2" key="1">
    <citation type="journal article" date="2020" name="Cell">
        <title>Large-Scale Comparative Analyses of Tick Genomes Elucidate Their Genetic Diversity and Vector Capacities.</title>
        <authorList>
            <consortium name="Tick Genome and Microbiome Consortium (TIGMIC)"/>
            <person name="Jia N."/>
            <person name="Wang J."/>
            <person name="Shi W."/>
            <person name="Du L."/>
            <person name="Sun Y."/>
            <person name="Zhan W."/>
            <person name="Jiang J.F."/>
            <person name="Wang Q."/>
            <person name="Zhang B."/>
            <person name="Ji P."/>
            <person name="Bell-Sakyi L."/>
            <person name="Cui X.M."/>
            <person name="Yuan T.T."/>
            <person name="Jiang B.G."/>
            <person name="Yang W.F."/>
            <person name="Lam T.T."/>
            <person name="Chang Q.C."/>
            <person name="Ding S.J."/>
            <person name="Wang X.J."/>
            <person name="Zhu J.G."/>
            <person name="Ruan X.D."/>
            <person name="Zhao L."/>
            <person name="Wei J.T."/>
            <person name="Ye R.Z."/>
            <person name="Que T.C."/>
            <person name="Du C.H."/>
            <person name="Zhou Y.H."/>
            <person name="Cheng J.X."/>
            <person name="Dai P.F."/>
            <person name="Guo W.B."/>
            <person name="Han X.H."/>
            <person name="Huang E.J."/>
            <person name="Li L.F."/>
            <person name="Wei W."/>
            <person name="Gao Y.C."/>
            <person name="Liu J.Z."/>
            <person name="Shao H.Z."/>
            <person name="Wang X."/>
            <person name="Wang C.C."/>
            <person name="Yang T.C."/>
            <person name="Huo Q.B."/>
            <person name="Li W."/>
            <person name="Chen H.Y."/>
            <person name="Chen S.E."/>
            <person name="Zhou L.G."/>
            <person name="Ni X.B."/>
            <person name="Tian J.H."/>
            <person name="Sheng Y."/>
            <person name="Liu T."/>
            <person name="Pan Y.S."/>
            <person name="Xia L.Y."/>
            <person name="Li J."/>
            <person name="Zhao F."/>
            <person name="Cao W.C."/>
        </authorList>
    </citation>
    <scope>NUCLEOTIDE SEQUENCE [LARGE SCALE GENOMIC DNA]</scope>
    <source>
        <strain evidence="1">Iper-2018</strain>
    </source>
</reference>
<keyword evidence="2" id="KW-1185">Reference proteome</keyword>
<evidence type="ECO:0000313" key="2">
    <source>
        <dbReference type="Proteomes" id="UP000805193"/>
    </source>
</evidence>